<dbReference type="PANTHER" id="PTHR24376:SF235">
    <property type="entry name" value="C2H2-TYPE DOMAIN-CONTAINING PROTEIN"/>
    <property type="match status" value="1"/>
</dbReference>
<proteinExistence type="predicted"/>
<evidence type="ECO:0000256" key="7">
    <source>
        <dbReference type="PROSITE-ProRule" id="PRU00042"/>
    </source>
</evidence>
<dbReference type="Pfam" id="PF00096">
    <property type="entry name" value="zf-C2H2"/>
    <property type="match status" value="2"/>
</dbReference>
<feature type="region of interest" description="Disordered" evidence="8">
    <location>
        <begin position="371"/>
        <end position="402"/>
    </location>
</feature>
<dbReference type="PROSITE" id="PS50157">
    <property type="entry name" value="ZINC_FINGER_C2H2_2"/>
    <property type="match status" value="3"/>
</dbReference>
<dbReference type="OrthoDB" id="9439903at2759"/>
<dbReference type="GO" id="GO:0005634">
    <property type="term" value="C:nucleus"/>
    <property type="evidence" value="ECO:0007669"/>
    <property type="project" value="UniProtKB-SubCell"/>
</dbReference>
<comment type="subcellular location">
    <subcellularLocation>
        <location evidence="1">Nucleus</location>
    </subcellularLocation>
</comment>
<comment type="caution">
    <text evidence="10">The sequence shown here is derived from an EMBL/GenBank/DDBJ whole genome shotgun (WGS) entry which is preliminary data.</text>
</comment>
<evidence type="ECO:0000256" key="6">
    <source>
        <dbReference type="ARBA" id="ARBA00023242"/>
    </source>
</evidence>
<evidence type="ECO:0000259" key="9">
    <source>
        <dbReference type="PROSITE" id="PS50157"/>
    </source>
</evidence>
<evidence type="ECO:0000313" key="11">
    <source>
        <dbReference type="Proteomes" id="UP000242188"/>
    </source>
</evidence>
<sequence>MEIEPFSYIRSPVKGDLETFSCIRNQSDLEKFSYIRSPPETFSIPCVPVRSEPSPSRPPQSSPRISTSNMVVDLQSQNPCVVTADPSVQSSPHDYKLLPQEVSPRTASHDYKLLQQDISPRSASHDYKLLQQDISPRSASHDYNKPLMTDVSPRSHDSYKTCTQDISPRSNLSECNKRQQQQQHDQFSPKGGSIDYEHNRNLSLRTSSHDYRLLPPEGMMTPSPDNPPSIDHSDIPQNEVLSFKGMNTPKNSPPQLSPKQLDLDHGRFDCGPKQMDFDSMDQNSGSDQSPCQTPEKHRSRRKQTIEDIVRRMKGSENGYYSDSEEEEEDDGEDTLNGSISMDMHNGDPKLGESMCGIRCGQDEVDGAPMQISGLKASDNDRQPSINSGSTSNGTMANGLDGMSYKNGSISLDTENIQPDHMRQMENGKDNKDGCENKDMSAERQQINAIMDKVAEITGGNKSQDFTTPKQNGNWFHGAFNSLPLFPFPPSPLEHHLNPNFLPMFDGKFPSSQEVEKDYLKCQFCERTFRRQKNLENHIENTHHGKTTTRRKSSDGTDMYFKCTHCPYTTKHQSNLYVHLRIHTGERPYICGACGVQYSQSHSLKSHIINKHDGIMSYYIKEKRNRSPRGMGYLTQVIPDMYKISPQQSMMPHNVHNNHGNQQQSLLMPQHNIPMPPHPHVMTSMHPQVMTSPNHQGQGQPMASPMQKMMMSPQQQQQLGNHLQQENRPTHIGGERNQQSHHHNMQQKASPNYYANGFPSPNFVQNNFPPQYKVHQQPAPVVEEQPLPLVTNAATKSQMPLQEIRNNQMEESGMNNHGAIDLSKKAMPSHTLRDNGHLEALKALEMSGLGERPEKDHKCTEKGTGECANCVHESKLRTLRLNVVRMLSILVPNLNFEEKGISADGDSVDELLHDVIESNMQDEEMSE</sequence>
<feature type="compositionally biased region" description="Polar residues" evidence="8">
    <location>
        <begin position="160"/>
        <end position="186"/>
    </location>
</feature>
<protein>
    <submittedName>
        <fullName evidence="10">Zinc finger protein 524</fullName>
    </submittedName>
</protein>
<dbReference type="EMBL" id="NEDP02005201">
    <property type="protein sequence ID" value="OWF42940.1"/>
    <property type="molecule type" value="Genomic_DNA"/>
</dbReference>
<dbReference type="FunFam" id="3.30.160.60:FF:000446">
    <property type="entry name" value="Zinc finger protein"/>
    <property type="match status" value="1"/>
</dbReference>
<evidence type="ECO:0000256" key="4">
    <source>
        <dbReference type="ARBA" id="ARBA00022771"/>
    </source>
</evidence>
<keyword evidence="2" id="KW-0479">Metal-binding</keyword>
<dbReference type="GO" id="GO:0001228">
    <property type="term" value="F:DNA-binding transcription activator activity, RNA polymerase II-specific"/>
    <property type="evidence" value="ECO:0007669"/>
    <property type="project" value="TreeGrafter"/>
</dbReference>
<feature type="compositionally biased region" description="Low complexity" evidence="8">
    <location>
        <begin position="699"/>
        <end position="723"/>
    </location>
</feature>
<keyword evidence="11" id="KW-1185">Reference proteome</keyword>
<feature type="compositionally biased region" description="Polar residues" evidence="8">
    <location>
        <begin position="689"/>
        <end position="698"/>
    </location>
</feature>
<feature type="region of interest" description="Disordered" evidence="8">
    <location>
        <begin position="135"/>
        <end position="197"/>
    </location>
</feature>
<keyword evidence="4 7" id="KW-0863">Zinc-finger</keyword>
<dbReference type="GO" id="GO:0008270">
    <property type="term" value="F:zinc ion binding"/>
    <property type="evidence" value="ECO:0007669"/>
    <property type="project" value="UniProtKB-KW"/>
</dbReference>
<evidence type="ECO:0000313" key="10">
    <source>
        <dbReference type="EMBL" id="OWF42940.1"/>
    </source>
</evidence>
<feature type="compositionally biased region" description="Acidic residues" evidence="8">
    <location>
        <begin position="322"/>
        <end position="333"/>
    </location>
</feature>
<reference evidence="10 11" key="1">
    <citation type="journal article" date="2017" name="Nat. Ecol. Evol.">
        <title>Scallop genome provides insights into evolution of bilaterian karyotype and development.</title>
        <authorList>
            <person name="Wang S."/>
            <person name="Zhang J."/>
            <person name="Jiao W."/>
            <person name="Li J."/>
            <person name="Xun X."/>
            <person name="Sun Y."/>
            <person name="Guo X."/>
            <person name="Huan P."/>
            <person name="Dong B."/>
            <person name="Zhang L."/>
            <person name="Hu X."/>
            <person name="Sun X."/>
            <person name="Wang J."/>
            <person name="Zhao C."/>
            <person name="Wang Y."/>
            <person name="Wang D."/>
            <person name="Huang X."/>
            <person name="Wang R."/>
            <person name="Lv J."/>
            <person name="Li Y."/>
            <person name="Zhang Z."/>
            <person name="Liu B."/>
            <person name="Lu W."/>
            <person name="Hui Y."/>
            <person name="Liang J."/>
            <person name="Zhou Z."/>
            <person name="Hou R."/>
            <person name="Li X."/>
            <person name="Liu Y."/>
            <person name="Li H."/>
            <person name="Ning X."/>
            <person name="Lin Y."/>
            <person name="Zhao L."/>
            <person name="Xing Q."/>
            <person name="Dou J."/>
            <person name="Li Y."/>
            <person name="Mao J."/>
            <person name="Guo H."/>
            <person name="Dou H."/>
            <person name="Li T."/>
            <person name="Mu C."/>
            <person name="Jiang W."/>
            <person name="Fu Q."/>
            <person name="Fu X."/>
            <person name="Miao Y."/>
            <person name="Liu J."/>
            <person name="Yu Q."/>
            <person name="Li R."/>
            <person name="Liao H."/>
            <person name="Li X."/>
            <person name="Kong Y."/>
            <person name="Jiang Z."/>
            <person name="Chourrout D."/>
            <person name="Li R."/>
            <person name="Bao Z."/>
        </authorList>
    </citation>
    <scope>NUCLEOTIDE SEQUENCE [LARGE SCALE GENOMIC DNA]</scope>
    <source>
        <strain evidence="10 11">PY_sf001</strain>
    </source>
</reference>
<dbReference type="PANTHER" id="PTHR24376">
    <property type="entry name" value="ZINC FINGER PROTEIN"/>
    <property type="match status" value="1"/>
</dbReference>
<evidence type="ECO:0000256" key="2">
    <source>
        <dbReference type="ARBA" id="ARBA00022723"/>
    </source>
</evidence>
<dbReference type="SMART" id="SM00355">
    <property type="entry name" value="ZnF_C2H2"/>
    <property type="match status" value="3"/>
</dbReference>
<evidence type="ECO:0000256" key="8">
    <source>
        <dbReference type="SAM" id="MobiDB-lite"/>
    </source>
</evidence>
<feature type="region of interest" description="Disordered" evidence="8">
    <location>
        <begin position="211"/>
        <end position="356"/>
    </location>
</feature>
<dbReference type="AlphaFoldDB" id="A0A210Q2H2"/>
<gene>
    <name evidence="10" type="ORF">KP79_PYT18093</name>
</gene>
<keyword evidence="5" id="KW-0862">Zinc</keyword>
<accession>A0A210Q2H2</accession>
<name>A0A210Q2H2_MIZYE</name>
<feature type="compositionally biased region" description="Low complexity" evidence="8">
    <location>
        <begin position="45"/>
        <end position="54"/>
    </location>
</feature>
<feature type="domain" description="C2H2-type" evidence="9">
    <location>
        <begin position="519"/>
        <end position="547"/>
    </location>
</feature>
<evidence type="ECO:0000256" key="5">
    <source>
        <dbReference type="ARBA" id="ARBA00022833"/>
    </source>
</evidence>
<dbReference type="PROSITE" id="PS00028">
    <property type="entry name" value="ZINC_FINGER_C2H2_1"/>
    <property type="match status" value="2"/>
</dbReference>
<keyword evidence="3" id="KW-0677">Repeat</keyword>
<feature type="region of interest" description="Disordered" evidence="8">
    <location>
        <begin position="45"/>
        <end position="68"/>
    </location>
</feature>
<dbReference type="InterPro" id="IPR013087">
    <property type="entry name" value="Znf_C2H2_type"/>
</dbReference>
<feature type="compositionally biased region" description="Polar residues" evidence="8">
    <location>
        <begin position="382"/>
        <end position="395"/>
    </location>
</feature>
<evidence type="ECO:0000256" key="3">
    <source>
        <dbReference type="ARBA" id="ARBA00022737"/>
    </source>
</evidence>
<dbReference type="GO" id="GO:0000978">
    <property type="term" value="F:RNA polymerase II cis-regulatory region sequence-specific DNA binding"/>
    <property type="evidence" value="ECO:0007669"/>
    <property type="project" value="TreeGrafter"/>
</dbReference>
<organism evidence="10 11">
    <name type="scientific">Mizuhopecten yessoensis</name>
    <name type="common">Japanese scallop</name>
    <name type="synonym">Patinopecten yessoensis</name>
    <dbReference type="NCBI Taxonomy" id="6573"/>
    <lineage>
        <taxon>Eukaryota</taxon>
        <taxon>Metazoa</taxon>
        <taxon>Spiralia</taxon>
        <taxon>Lophotrochozoa</taxon>
        <taxon>Mollusca</taxon>
        <taxon>Bivalvia</taxon>
        <taxon>Autobranchia</taxon>
        <taxon>Pteriomorphia</taxon>
        <taxon>Pectinida</taxon>
        <taxon>Pectinoidea</taxon>
        <taxon>Pectinidae</taxon>
        <taxon>Mizuhopecten</taxon>
    </lineage>
</organism>
<feature type="compositionally biased region" description="Polar residues" evidence="8">
    <location>
        <begin position="280"/>
        <end position="292"/>
    </location>
</feature>
<feature type="region of interest" description="Disordered" evidence="8">
    <location>
        <begin position="689"/>
        <end position="765"/>
    </location>
</feature>
<dbReference type="SUPFAM" id="SSF57667">
    <property type="entry name" value="beta-beta-alpha zinc fingers"/>
    <property type="match status" value="1"/>
</dbReference>
<feature type="compositionally biased region" description="Basic and acidic residues" evidence="8">
    <location>
        <begin position="261"/>
        <end position="270"/>
    </location>
</feature>
<evidence type="ECO:0000256" key="1">
    <source>
        <dbReference type="ARBA" id="ARBA00004123"/>
    </source>
</evidence>
<dbReference type="STRING" id="6573.A0A210Q2H2"/>
<feature type="domain" description="C2H2-type" evidence="9">
    <location>
        <begin position="560"/>
        <end position="587"/>
    </location>
</feature>
<dbReference type="Proteomes" id="UP000242188">
    <property type="component" value="Unassembled WGS sequence"/>
</dbReference>
<keyword evidence="6" id="KW-0539">Nucleus</keyword>
<feature type="compositionally biased region" description="Basic and acidic residues" evidence="8">
    <location>
        <begin position="303"/>
        <end position="314"/>
    </location>
</feature>
<feature type="domain" description="C2H2-type" evidence="9">
    <location>
        <begin position="588"/>
        <end position="616"/>
    </location>
</feature>
<dbReference type="Gene3D" id="3.30.160.60">
    <property type="entry name" value="Classic Zinc Finger"/>
    <property type="match status" value="3"/>
</dbReference>
<dbReference type="InterPro" id="IPR036236">
    <property type="entry name" value="Znf_C2H2_sf"/>
</dbReference>